<organism evidence="3">
    <name type="scientific">bioreactor metagenome</name>
    <dbReference type="NCBI Taxonomy" id="1076179"/>
    <lineage>
        <taxon>unclassified sequences</taxon>
        <taxon>metagenomes</taxon>
        <taxon>ecological metagenomes</taxon>
    </lineage>
</organism>
<feature type="compositionally biased region" description="Acidic residues" evidence="1">
    <location>
        <begin position="264"/>
        <end position="290"/>
    </location>
</feature>
<dbReference type="AlphaFoldDB" id="A0A644T4I5"/>
<accession>A0A644T4I5</accession>
<evidence type="ECO:0000313" key="3">
    <source>
        <dbReference type="EMBL" id="MPL61835.1"/>
    </source>
</evidence>
<feature type="domain" description="Phage-like element PBSX protein XkdF" evidence="2">
    <location>
        <begin position="29"/>
        <end position="115"/>
    </location>
</feature>
<dbReference type="InterPro" id="IPR027924">
    <property type="entry name" value="XkdF"/>
</dbReference>
<feature type="region of interest" description="Disordered" evidence="1">
    <location>
        <begin position="258"/>
        <end position="298"/>
    </location>
</feature>
<dbReference type="EMBL" id="VSSQ01000016">
    <property type="protein sequence ID" value="MPL61835.1"/>
    <property type="molecule type" value="Genomic_DNA"/>
</dbReference>
<feature type="region of interest" description="Disordered" evidence="1">
    <location>
        <begin position="206"/>
        <end position="229"/>
    </location>
</feature>
<evidence type="ECO:0000256" key="1">
    <source>
        <dbReference type="SAM" id="MobiDB-lite"/>
    </source>
</evidence>
<evidence type="ECO:0000259" key="2">
    <source>
        <dbReference type="Pfam" id="PF14550"/>
    </source>
</evidence>
<name>A0A644T4I5_9ZZZZ</name>
<dbReference type="Pfam" id="PF14550">
    <property type="entry name" value="Peptidase_S78_2"/>
    <property type="match status" value="1"/>
</dbReference>
<reference evidence="3" key="1">
    <citation type="submission" date="2019-08" db="EMBL/GenBank/DDBJ databases">
        <authorList>
            <person name="Kucharzyk K."/>
            <person name="Murdoch R.W."/>
            <person name="Higgins S."/>
            <person name="Loffler F."/>
        </authorList>
    </citation>
    <scope>NUCLEOTIDE SEQUENCE</scope>
</reference>
<sequence>MMNTEQKEQGEWYKACVLVNGDSDPEAFKDCRDQLYTEREIKQIATTEANKTNFDIYHNKKIVEGGSVIFNYISTTPETLGGVTVPSGSFMKILHVDNDDINQKIKNGKINGVSPTLRANKESEECICNQRLPIGEILYEDVPNKECFEQVFLSFVESPCNRIPLEHYDSYESYLDNMKHVDDTMTENKKLDEIVEAVKAGIGLAKDSHVENADPSPAEQPPAEDNKTPSLDEIKQAVNEIVQPLQERMDELQSQIDELKPVENSEEETEEEVDNEETVENEEVENEETSEVNNNDPVAELKTHLEKLGIEIPSEVNNQEPIIRTDLGKDTPNSEVNNENQTPTDSYGRKATDYREIV</sequence>
<proteinExistence type="predicted"/>
<feature type="compositionally biased region" description="Polar residues" evidence="1">
    <location>
        <begin position="331"/>
        <end position="345"/>
    </location>
</feature>
<protein>
    <recommendedName>
        <fullName evidence="2">Phage-like element PBSX protein XkdF domain-containing protein</fullName>
    </recommendedName>
</protein>
<comment type="caution">
    <text evidence="3">The sequence shown here is derived from an EMBL/GenBank/DDBJ whole genome shotgun (WGS) entry which is preliminary data.</text>
</comment>
<gene>
    <name evidence="3" type="ORF">SDC9_07424</name>
</gene>
<feature type="region of interest" description="Disordered" evidence="1">
    <location>
        <begin position="312"/>
        <end position="358"/>
    </location>
</feature>
<feature type="compositionally biased region" description="Basic and acidic residues" evidence="1">
    <location>
        <begin position="347"/>
        <end position="358"/>
    </location>
</feature>